<evidence type="ECO:0000256" key="1">
    <source>
        <dbReference type="ARBA" id="ARBA00004429"/>
    </source>
</evidence>
<gene>
    <name evidence="12" type="ORF">H7E68_07180</name>
</gene>
<feature type="transmembrane region" description="Helical" evidence="10">
    <location>
        <begin position="579"/>
        <end position="602"/>
    </location>
</feature>
<dbReference type="PANTHER" id="PTHR42798:SF4">
    <property type="entry name" value="ABC TRANSPORTER DOMAIN-CONTAINING PROTEIN"/>
    <property type="match status" value="1"/>
</dbReference>
<feature type="domain" description="ABC transporter" evidence="11">
    <location>
        <begin position="2"/>
        <end position="234"/>
    </location>
</feature>
<comment type="caution">
    <text evidence="12">The sequence shown here is derived from an EMBL/GenBank/DDBJ whole genome shotgun (WGS) entry which is preliminary data.</text>
</comment>
<dbReference type="GO" id="GO:0005886">
    <property type="term" value="C:plasma membrane"/>
    <property type="evidence" value="ECO:0007669"/>
    <property type="project" value="UniProtKB-SubCell"/>
</dbReference>
<keyword evidence="6 12" id="KW-0067">ATP-binding</keyword>
<evidence type="ECO:0000313" key="12">
    <source>
        <dbReference type="EMBL" id="MBB6714513.1"/>
    </source>
</evidence>
<name>A0A7X0VR16_9CLOT</name>
<evidence type="ECO:0000256" key="8">
    <source>
        <dbReference type="ARBA" id="ARBA00023136"/>
    </source>
</evidence>
<dbReference type="SMART" id="SM00382">
    <property type="entry name" value="AAA"/>
    <property type="match status" value="1"/>
</dbReference>
<keyword evidence="3" id="KW-1003">Cell membrane</keyword>
<dbReference type="RefSeq" id="WP_185164084.1">
    <property type="nucleotide sequence ID" value="NZ_JACKWY010000003.1"/>
</dbReference>
<dbReference type="GO" id="GO:0016887">
    <property type="term" value="F:ATP hydrolysis activity"/>
    <property type="evidence" value="ECO:0007669"/>
    <property type="project" value="InterPro"/>
</dbReference>
<reference evidence="12 13" key="1">
    <citation type="submission" date="2020-08" db="EMBL/GenBank/DDBJ databases">
        <title>Clostridia isolated from Swiss meat.</title>
        <authorList>
            <person name="Wambui J."/>
            <person name="Stevens M.J.A."/>
            <person name="Stephan R."/>
        </authorList>
    </citation>
    <scope>NUCLEOTIDE SEQUENCE [LARGE SCALE GENOMIC DNA]</scope>
    <source>
        <strain evidence="12 13">CM001</strain>
    </source>
</reference>
<dbReference type="Pfam" id="PF02687">
    <property type="entry name" value="FtsX"/>
    <property type="match status" value="1"/>
</dbReference>
<evidence type="ECO:0000256" key="4">
    <source>
        <dbReference type="ARBA" id="ARBA00022692"/>
    </source>
</evidence>
<comment type="similarity">
    <text evidence="9">Belongs to the ABC transporter superfamily. Macrolide exporter (TC 3.A.1.122) family.</text>
</comment>
<dbReference type="InterPro" id="IPR003593">
    <property type="entry name" value="AAA+_ATPase"/>
</dbReference>
<dbReference type="PANTHER" id="PTHR42798">
    <property type="entry name" value="LIPOPROTEIN-RELEASING SYSTEM ATP-BINDING PROTEIN LOLD"/>
    <property type="match status" value="1"/>
</dbReference>
<evidence type="ECO:0000256" key="7">
    <source>
        <dbReference type="ARBA" id="ARBA00022989"/>
    </source>
</evidence>
<dbReference type="InterPro" id="IPR003838">
    <property type="entry name" value="ABC3_permease_C"/>
</dbReference>
<evidence type="ECO:0000256" key="2">
    <source>
        <dbReference type="ARBA" id="ARBA00022448"/>
    </source>
</evidence>
<dbReference type="Gene3D" id="3.40.50.300">
    <property type="entry name" value="P-loop containing nucleotide triphosphate hydrolases"/>
    <property type="match status" value="1"/>
</dbReference>
<organism evidence="12 13">
    <name type="scientific">Clostridium gasigenes</name>
    <dbReference type="NCBI Taxonomy" id="94869"/>
    <lineage>
        <taxon>Bacteria</taxon>
        <taxon>Bacillati</taxon>
        <taxon>Bacillota</taxon>
        <taxon>Clostridia</taxon>
        <taxon>Eubacteriales</taxon>
        <taxon>Clostridiaceae</taxon>
        <taxon>Clostridium</taxon>
    </lineage>
</organism>
<dbReference type="CDD" id="cd03255">
    <property type="entry name" value="ABC_MJ0796_LolCDE_FtsE"/>
    <property type="match status" value="1"/>
</dbReference>
<evidence type="ECO:0000259" key="11">
    <source>
        <dbReference type="PROSITE" id="PS50893"/>
    </source>
</evidence>
<dbReference type="PROSITE" id="PS00211">
    <property type="entry name" value="ABC_TRANSPORTER_1"/>
    <property type="match status" value="1"/>
</dbReference>
<evidence type="ECO:0000256" key="10">
    <source>
        <dbReference type="SAM" id="Phobius"/>
    </source>
</evidence>
<accession>A0A7X0VR16</accession>
<evidence type="ECO:0000256" key="9">
    <source>
        <dbReference type="ARBA" id="ARBA00038388"/>
    </source>
</evidence>
<dbReference type="InterPro" id="IPR017871">
    <property type="entry name" value="ABC_transporter-like_CS"/>
</dbReference>
<protein>
    <submittedName>
        <fullName evidence="12">ABC transporter ATP-binding protein/permease</fullName>
    </submittedName>
</protein>
<evidence type="ECO:0000313" key="13">
    <source>
        <dbReference type="Proteomes" id="UP000585258"/>
    </source>
</evidence>
<dbReference type="PROSITE" id="PS50893">
    <property type="entry name" value="ABC_TRANSPORTER_2"/>
    <property type="match status" value="1"/>
</dbReference>
<evidence type="ECO:0000256" key="5">
    <source>
        <dbReference type="ARBA" id="ARBA00022741"/>
    </source>
</evidence>
<evidence type="ECO:0000256" key="6">
    <source>
        <dbReference type="ARBA" id="ARBA00022840"/>
    </source>
</evidence>
<dbReference type="Pfam" id="PF00005">
    <property type="entry name" value="ABC_tran"/>
    <property type="match status" value="1"/>
</dbReference>
<proteinExistence type="inferred from homology"/>
<feature type="transmembrane region" description="Helical" evidence="10">
    <location>
        <begin position="536"/>
        <end position="558"/>
    </location>
</feature>
<dbReference type="InterPro" id="IPR003439">
    <property type="entry name" value="ABC_transporter-like_ATP-bd"/>
</dbReference>
<keyword evidence="4 10" id="KW-0812">Transmembrane</keyword>
<evidence type="ECO:0000256" key="3">
    <source>
        <dbReference type="ARBA" id="ARBA00022475"/>
    </source>
</evidence>
<feature type="transmembrane region" description="Helical" evidence="10">
    <location>
        <begin position="622"/>
        <end position="641"/>
    </location>
</feature>
<dbReference type="InterPro" id="IPR027417">
    <property type="entry name" value="P-loop_NTPase"/>
</dbReference>
<keyword evidence="5" id="KW-0547">Nucleotide-binding</keyword>
<dbReference type="SUPFAM" id="SSF52540">
    <property type="entry name" value="P-loop containing nucleoside triphosphate hydrolases"/>
    <property type="match status" value="1"/>
</dbReference>
<sequence length="656" mass="72047">MLVLKNIVKKFNEVKVLNNINVEFNGGINFILGPSGSGKSTLLKLISGIDNEFEGEIFFKGESLKSYSKSQLDSYYYNSVGFIWQNFQLLNHLSVKDNVKLVLELSNLSEDEKNKQVKIILNRLGIIKLANSKVAKLSGGEKQRVAIARALVKNPEIIIADEPTGALDSKSSQVIMSILRKIAKEKLVIVVTHDKSLVDNESNSFLLKDGRIEAIFKSTTDKVANIKKSVMRPKLSLRSAVSQGFKNFKGLGIKFVLTSLILVMSSYFLLLNFSGSIVNEQQGILDKLISEKGDKLRDIIVPTNVISAGGTGGDNSSSGGNVDIKQDVSSLIDKYMNDPRIEHFIVGQPVGEMNISIDGIKNNYKVENSNNYPSMEKLVYGAMPKQNKREVALPKLLIENLKLKPEDVVGKKISIKGSEYDWASGQPVQKKVVIDNLTIVGIIDSTLKYDDANGGYSSFEAEDSFIYSMEVVKEVKKQLNSSTTNLTFDMRVKEVKDIMPIVEELNKAGITPMGQFESVKDILKISNTTSEQSSSIAGIIAIVAIVVTLVVALINAYLRKSEYAILKINGYSNKGLFELSIVEYLLTSLLSIIIFIVASPAINNFSNKLFKVSASGAESIKIGIFIILVQGIIMGIISSLISSNIKVKNNLSTGDR</sequence>
<comment type="subcellular location">
    <subcellularLocation>
        <location evidence="1">Cell inner membrane</location>
        <topology evidence="1">Multi-pass membrane protein</topology>
    </subcellularLocation>
</comment>
<dbReference type="EMBL" id="JACKWY010000003">
    <property type="protein sequence ID" value="MBB6714513.1"/>
    <property type="molecule type" value="Genomic_DNA"/>
</dbReference>
<dbReference type="GO" id="GO:0005524">
    <property type="term" value="F:ATP binding"/>
    <property type="evidence" value="ECO:0007669"/>
    <property type="project" value="UniProtKB-KW"/>
</dbReference>
<keyword evidence="8 10" id="KW-0472">Membrane</keyword>
<dbReference type="AlphaFoldDB" id="A0A7X0VR16"/>
<dbReference type="InterPro" id="IPR017911">
    <property type="entry name" value="MacB-like_ATP-bd"/>
</dbReference>
<keyword evidence="7 10" id="KW-1133">Transmembrane helix</keyword>
<keyword evidence="2" id="KW-0813">Transport</keyword>
<dbReference type="Proteomes" id="UP000585258">
    <property type="component" value="Unassembled WGS sequence"/>
</dbReference>